<dbReference type="STRING" id="1441469.A0A1Q5Q9L2"/>
<keyword evidence="3 4" id="KW-0041">Annexin</keyword>
<dbReference type="PRINTS" id="PR00196">
    <property type="entry name" value="ANNEXIN"/>
</dbReference>
<dbReference type="SMART" id="SM00335">
    <property type="entry name" value="ANX"/>
    <property type="match status" value="4"/>
</dbReference>
<comment type="similarity">
    <text evidence="1 4">Belongs to the annexin family.</text>
</comment>
<accession>A0A1Q5Q9L2</accession>
<dbReference type="FunFam" id="1.10.220.10:FF:000005">
    <property type="entry name" value="Annexin"/>
    <property type="match status" value="1"/>
</dbReference>
<keyword evidence="7" id="KW-1185">Reference proteome</keyword>
<gene>
    <name evidence="6" type="ORF">UA08_01249</name>
</gene>
<dbReference type="InterPro" id="IPR037104">
    <property type="entry name" value="Annexin_sf"/>
</dbReference>
<feature type="compositionally biased region" description="Pro residues" evidence="5">
    <location>
        <begin position="1"/>
        <end position="14"/>
    </location>
</feature>
<evidence type="ECO:0000256" key="3">
    <source>
        <dbReference type="ARBA" id="ARBA00023216"/>
    </source>
</evidence>
<dbReference type="GO" id="GO:0005544">
    <property type="term" value="F:calcium-dependent phospholipid binding"/>
    <property type="evidence" value="ECO:0007669"/>
    <property type="project" value="UniProtKB-KW"/>
</dbReference>
<dbReference type="PANTHER" id="PTHR10502">
    <property type="entry name" value="ANNEXIN"/>
    <property type="match status" value="1"/>
</dbReference>
<evidence type="ECO:0000313" key="7">
    <source>
        <dbReference type="Proteomes" id="UP000214365"/>
    </source>
</evidence>
<dbReference type="SUPFAM" id="SSF47874">
    <property type="entry name" value="Annexin"/>
    <property type="match status" value="1"/>
</dbReference>
<feature type="region of interest" description="Disordered" evidence="5">
    <location>
        <begin position="1"/>
        <end position="98"/>
    </location>
</feature>
<dbReference type="GO" id="GO:0005634">
    <property type="term" value="C:nucleus"/>
    <property type="evidence" value="ECO:0007669"/>
    <property type="project" value="TreeGrafter"/>
</dbReference>
<evidence type="ECO:0000256" key="2">
    <source>
        <dbReference type="ARBA" id="ARBA00022737"/>
    </source>
</evidence>
<organism evidence="6 7">
    <name type="scientific">Talaromyces atroroseus</name>
    <dbReference type="NCBI Taxonomy" id="1441469"/>
    <lineage>
        <taxon>Eukaryota</taxon>
        <taxon>Fungi</taxon>
        <taxon>Dikarya</taxon>
        <taxon>Ascomycota</taxon>
        <taxon>Pezizomycotina</taxon>
        <taxon>Eurotiomycetes</taxon>
        <taxon>Eurotiomycetidae</taxon>
        <taxon>Eurotiales</taxon>
        <taxon>Trichocomaceae</taxon>
        <taxon>Talaromyces</taxon>
        <taxon>Talaromyces sect. Trachyspermi</taxon>
    </lineage>
</organism>
<feature type="compositionally biased region" description="Pro residues" evidence="5">
    <location>
        <begin position="29"/>
        <end position="45"/>
    </location>
</feature>
<dbReference type="InterPro" id="IPR009117">
    <property type="entry name" value="ANX14"/>
</dbReference>
<dbReference type="OrthoDB" id="37886at2759"/>
<dbReference type="GO" id="GO:0005737">
    <property type="term" value="C:cytoplasm"/>
    <property type="evidence" value="ECO:0007669"/>
    <property type="project" value="TreeGrafter"/>
</dbReference>
<reference evidence="6 7" key="1">
    <citation type="submission" date="2015-06" db="EMBL/GenBank/DDBJ databases">
        <title>Talaromyces atroroseus IBT 11181 draft genome.</title>
        <authorList>
            <person name="Rasmussen K.B."/>
            <person name="Rasmussen S."/>
            <person name="Petersen B."/>
            <person name="Sicheritz-Ponten T."/>
            <person name="Mortensen U.H."/>
            <person name="Thrane U."/>
        </authorList>
    </citation>
    <scope>NUCLEOTIDE SEQUENCE [LARGE SCALE GENOMIC DNA]</scope>
    <source>
        <strain evidence="6 7">IBT 11181</strain>
    </source>
</reference>
<dbReference type="Gene3D" id="1.10.220.10">
    <property type="entry name" value="Annexin"/>
    <property type="match status" value="4"/>
</dbReference>
<dbReference type="GO" id="GO:0005886">
    <property type="term" value="C:plasma membrane"/>
    <property type="evidence" value="ECO:0007669"/>
    <property type="project" value="TreeGrafter"/>
</dbReference>
<dbReference type="EMBL" id="LFMY01000002">
    <property type="protein sequence ID" value="OKL62626.1"/>
    <property type="molecule type" value="Genomic_DNA"/>
</dbReference>
<comment type="domain">
    <text evidence="4">A pair of annexin repeats may form one binding site for calcium and phospholipid.</text>
</comment>
<dbReference type="AlphaFoldDB" id="A0A1Q5Q9L2"/>
<dbReference type="InterPro" id="IPR018252">
    <property type="entry name" value="Annexin_repeat_CS"/>
</dbReference>
<evidence type="ECO:0000256" key="1">
    <source>
        <dbReference type="ARBA" id="ARBA00007831"/>
    </source>
</evidence>
<dbReference type="GO" id="GO:0005509">
    <property type="term" value="F:calcium ion binding"/>
    <property type="evidence" value="ECO:0007669"/>
    <property type="project" value="InterPro"/>
</dbReference>
<proteinExistence type="inferred from homology"/>
<sequence>MSYNRPPPQPPLGYPPQGQSTYSQNPGYGGPPPGGPPGGNYPPPQQGGYYPPGPYGGHPQGPPPQGYPYPQHSSHPPPLQGGYGQPPPGPYGAPPAHMGGYNAAPPAAPSLGYIPNQVAPGDFRPQADALRKAMKGFGTDEAALIRVLAHLDPLQMAAVRETYTRHINRDLYKDVKSETSGYFEQGLLAIIEGPLMNDAELVRDAVKGLGTKEWLLNDILLGRSNADMREIKNAYHHKYNRSLEKDVEDDLSAETKALFARVISATRHEESTPINPAAIENEVKSIHGSTAGRMINNVTEVCVIFAQSSDNELRAINQAFHQRYHVELEKHISKEFSGHMKAALIYMLRTATDPAFRDAAALEDSMSGPGTKDFKLVTRIVRLHWNKAHLDQVKRAYHHHYKRDLRDRVRGETSGDYEKLMLALLE</sequence>
<dbReference type="RefSeq" id="XP_020122747.1">
    <property type="nucleotide sequence ID" value="XM_020260893.1"/>
</dbReference>
<name>A0A1Q5Q9L2_TALAT</name>
<feature type="compositionally biased region" description="Pro residues" evidence="5">
    <location>
        <begin position="75"/>
        <end position="93"/>
    </location>
</feature>
<dbReference type="Pfam" id="PF00191">
    <property type="entry name" value="Annexin"/>
    <property type="match status" value="4"/>
</dbReference>
<dbReference type="Proteomes" id="UP000214365">
    <property type="component" value="Unassembled WGS sequence"/>
</dbReference>
<evidence type="ECO:0000256" key="4">
    <source>
        <dbReference type="RuleBase" id="RU003540"/>
    </source>
</evidence>
<dbReference type="GeneID" id="31001004"/>
<protein>
    <recommendedName>
        <fullName evidence="4">Annexin</fullName>
    </recommendedName>
</protein>
<dbReference type="PRINTS" id="PR01813">
    <property type="entry name" value="ANNEXINFUNGI"/>
</dbReference>
<dbReference type="PANTHER" id="PTHR10502:SF102">
    <property type="entry name" value="ANNEXIN B11"/>
    <property type="match status" value="1"/>
</dbReference>
<dbReference type="GO" id="GO:0001786">
    <property type="term" value="F:phosphatidylserine binding"/>
    <property type="evidence" value="ECO:0007669"/>
    <property type="project" value="TreeGrafter"/>
</dbReference>
<keyword evidence="4" id="KW-0111">Calcium/phospholipid-binding</keyword>
<comment type="caution">
    <text evidence="6">The sequence shown here is derived from an EMBL/GenBank/DDBJ whole genome shotgun (WGS) entry which is preliminary data.</text>
</comment>
<dbReference type="PROSITE" id="PS51897">
    <property type="entry name" value="ANNEXIN_2"/>
    <property type="match status" value="4"/>
</dbReference>
<dbReference type="GO" id="GO:0012506">
    <property type="term" value="C:vesicle membrane"/>
    <property type="evidence" value="ECO:0007669"/>
    <property type="project" value="TreeGrafter"/>
</dbReference>
<dbReference type="InterPro" id="IPR018502">
    <property type="entry name" value="Annexin_repeat"/>
</dbReference>
<evidence type="ECO:0000313" key="6">
    <source>
        <dbReference type="EMBL" id="OKL62626.1"/>
    </source>
</evidence>
<keyword evidence="4" id="KW-0106">Calcium</keyword>
<dbReference type="InterPro" id="IPR001464">
    <property type="entry name" value="Annexin"/>
</dbReference>
<evidence type="ECO:0000256" key="5">
    <source>
        <dbReference type="SAM" id="MobiDB-lite"/>
    </source>
</evidence>
<dbReference type="PROSITE" id="PS00223">
    <property type="entry name" value="ANNEXIN_1"/>
    <property type="match status" value="1"/>
</dbReference>
<keyword evidence="2 4" id="KW-0677">Repeat</keyword>